<sequence length="1067" mass="121290">MEETFKEGGIVCMFIEKERAAEGTVVSVLPSFTVHTVQLGNDSVAVRVDKIIKGLHPLPYPHMDATILGDVEKGSNLRWARNRLRKFITGEDGVSWLEDTGDHNEEVRVQCSQIPPSRLSVIAPTDYTIRQNWNFLEVHVRLKLPDGEKVDVAEGLVTLTAPAASVNNKEFGELNVGVVITQISGCVDLEILRDTSIASFSGSPMLVSWPLRRVIAKKFGRSLHSLQHNLSDEDDMSEVQLSSVDDMQEDVEDTPQCLFNSKILELGPPQKKRHYNSSIRKTPDPARRAKAEARKRARLHTTDERIRQVQKVACCGEYCCTKIPLETIQQCRLDFFGLPHDDREEYIHTRLHMRHEDAIDQGKHIIDQTLICKMAFLTIYGFSKSKYYAMMAKPHKRTLEDGSSVIVYMLPSCYTKQSIMEEVNCKIHSIGGEKISKSLFYRHWKASCRNYKFHKRGAKYDTCVTLKLKLMGERRPDFRRPIEEERNKHMSEQMSRRNVYYAKKALAKAQPEKYLCLIHDKMNQNKTNIPRLANNMKRLLSGGSCMPLPVSLTCMLTHGRELGAFCHLSVNGLWPGDPNFTVSLLARCLRDLEFVPDGGDHTGDLSRTTSNIPLFSSLLDQSAFIATMGSKGAIDSTYFQQHGNGNMPSASDTVCSPTFQKLPPVLMLQMDNSAKDNKNLHVLAFCSELVIRGVFETVEVNFLMVGHTHEDVDALFSKVSAQTMQKDVLSLPALLAEIWDSEIMHPVPILLEEVADYKSYVHGFLKPLEGHSKPLGFRFSMVNNVPVYKYQRFVDGPWIPEAEVSLWKKVDGRYTVPDGKPLALKLPSSHPRLGEISPFISNLTYFLRTTYRDTTSEGYRKYSPVISYWKKVQENITSIQVLEDETLQNGFSPQTNQGTGYKTTGLPQDATHNGRDDTVVVLDELERELQDENNLMLEAYVGDPADRPKRAFIPLEDITEGKFVVLRPDDDFEKQVPRVVWLGRAFGAVVRETSDERHGQFVIEWWRPRHRKSTNATNQERYTSTSSLGKRIGKRTHVTSHLKDKRNCCYIVLEVSIQRWCSPERET</sequence>
<feature type="compositionally biased region" description="Polar residues" evidence="1">
    <location>
        <begin position="890"/>
        <end position="906"/>
    </location>
</feature>
<gene>
    <name evidence="3" type="ORF">R1sor_007659</name>
</gene>
<feature type="compositionally biased region" description="Basic and acidic residues" evidence="1">
    <location>
        <begin position="281"/>
        <end position="298"/>
    </location>
</feature>
<dbReference type="Proteomes" id="UP001633002">
    <property type="component" value="Unassembled WGS sequence"/>
</dbReference>
<dbReference type="AlphaFoldDB" id="A0ABD3HR47"/>
<evidence type="ECO:0000256" key="1">
    <source>
        <dbReference type="SAM" id="MobiDB-lite"/>
    </source>
</evidence>
<dbReference type="PANTHER" id="PTHR33153">
    <property type="entry name" value="MYND-TYPE DOMAIN-CONTAINING PROTEIN"/>
    <property type="match status" value="1"/>
</dbReference>
<feature type="domain" description="DUF7869" evidence="2">
    <location>
        <begin position="660"/>
        <end position="790"/>
    </location>
</feature>
<dbReference type="PANTHER" id="PTHR33153:SF3">
    <property type="entry name" value="TRAFFICKING PROTEIN PARTICLE COMPLEX SUBUNIT 11 DOMAIN-CONTAINING PROTEIN"/>
    <property type="match status" value="1"/>
</dbReference>
<feature type="region of interest" description="Disordered" evidence="1">
    <location>
        <begin position="890"/>
        <end position="914"/>
    </location>
</feature>
<dbReference type="Pfam" id="PF25273">
    <property type="entry name" value="DUF7869"/>
    <property type="match status" value="1"/>
</dbReference>
<comment type="caution">
    <text evidence="3">The sequence shown here is derived from an EMBL/GenBank/DDBJ whole genome shotgun (WGS) entry which is preliminary data.</text>
</comment>
<proteinExistence type="predicted"/>
<dbReference type="EMBL" id="JBJQOH010000003">
    <property type="protein sequence ID" value="KAL3694008.1"/>
    <property type="molecule type" value="Genomic_DNA"/>
</dbReference>
<evidence type="ECO:0000313" key="4">
    <source>
        <dbReference type="Proteomes" id="UP001633002"/>
    </source>
</evidence>
<evidence type="ECO:0000313" key="3">
    <source>
        <dbReference type="EMBL" id="KAL3694008.1"/>
    </source>
</evidence>
<dbReference type="InterPro" id="IPR057191">
    <property type="entry name" value="DUF7869"/>
</dbReference>
<name>A0ABD3HR47_9MARC</name>
<feature type="region of interest" description="Disordered" evidence="1">
    <location>
        <begin position="270"/>
        <end position="298"/>
    </location>
</feature>
<organism evidence="3 4">
    <name type="scientific">Riccia sorocarpa</name>
    <dbReference type="NCBI Taxonomy" id="122646"/>
    <lineage>
        <taxon>Eukaryota</taxon>
        <taxon>Viridiplantae</taxon>
        <taxon>Streptophyta</taxon>
        <taxon>Embryophyta</taxon>
        <taxon>Marchantiophyta</taxon>
        <taxon>Marchantiopsida</taxon>
        <taxon>Marchantiidae</taxon>
        <taxon>Marchantiales</taxon>
        <taxon>Ricciaceae</taxon>
        <taxon>Riccia</taxon>
    </lineage>
</organism>
<protein>
    <recommendedName>
        <fullName evidence="2">DUF7869 domain-containing protein</fullName>
    </recommendedName>
</protein>
<accession>A0ABD3HR47</accession>
<evidence type="ECO:0000259" key="2">
    <source>
        <dbReference type="Pfam" id="PF25273"/>
    </source>
</evidence>
<reference evidence="3 4" key="1">
    <citation type="submission" date="2024-09" db="EMBL/GenBank/DDBJ databases">
        <title>Chromosome-scale assembly of Riccia sorocarpa.</title>
        <authorList>
            <person name="Paukszto L."/>
        </authorList>
    </citation>
    <scope>NUCLEOTIDE SEQUENCE [LARGE SCALE GENOMIC DNA]</scope>
    <source>
        <strain evidence="3">LP-2024</strain>
        <tissue evidence="3">Aerial parts of the thallus</tissue>
    </source>
</reference>
<keyword evidence="4" id="KW-1185">Reference proteome</keyword>